<accession>A0A437QCD3</accession>
<dbReference type="SMART" id="SM00448">
    <property type="entry name" value="REC"/>
    <property type="match status" value="1"/>
</dbReference>
<organism evidence="3 4">
    <name type="scientific">Neptunomonas marina</name>
    <dbReference type="NCBI Taxonomy" id="1815562"/>
    <lineage>
        <taxon>Bacteria</taxon>
        <taxon>Pseudomonadati</taxon>
        <taxon>Pseudomonadota</taxon>
        <taxon>Gammaproteobacteria</taxon>
        <taxon>Oceanospirillales</taxon>
        <taxon>Oceanospirillaceae</taxon>
        <taxon>Neptunomonas</taxon>
    </lineage>
</organism>
<dbReference type="Proteomes" id="UP000282818">
    <property type="component" value="Unassembled WGS sequence"/>
</dbReference>
<comment type="caution">
    <text evidence="3">The sequence shown here is derived from an EMBL/GenBank/DDBJ whole genome shotgun (WGS) entry which is preliminary data.</text>
</comment>
<reference evidence="3 4" key="1">
    <citation type="submission" date="2019-01" db="EMBL/GenBank/DDBJ databases">
        <authorList>
            <person name="Chen W.-M."/>
        </authorList>
    </citation>
    <scope>NUCLEOTIDE SEQUENCE [LARGE SCALE GENOMIC DNA]</scope>
    <source>
        <strain evidence="3 4">HPM-16</strain>
    </source>
</reference>
<keyword evidence="4" id="KW-1185">Reference proteome</keyword>
<evidence type="ECO:0000313" key="4">
    <source>
        <dbReference type="Proteomes" id="UP000282818"/>
    </source>
</evidence>
<dbReference type="SUPFAM" id="SSF48452">
    <property type="entry name" value="TPR-like"/>
    <property type="match status" value="1"/>
</dbReference>
<dbReference type="Pfam" id="PF13432">
    <property type="entry name" value="TPR_16"/>
    <property type="match status" value="2"/>
</dbReference>
<dbReference type="AlphaFoldDB" id="A0A437QCD3"/>
<dbReference type="InterPro" id="IPR011006">
    <property type="entry name" value="CheY-like_superfamily"/>
</dbReference>
<dbReference type="Gene3D" id="1.25.40.10">
    <property type="entry name" value="Tetratricopeptide repeat domain"/>
    <property type="match status" value="1"/>
</dbReference>
<evidence type="ECO:0000256" key="1">
    <source>
        <dbReference type="PROSITE-ProRule" id="PRU00169"/>
    </source>
</evidence>
<evidence type="ECO:0000259" key="2">
    <source>
        <dbReference type="PROSITE" id="PS50110"/>
    </source>
</evidence>
<gene>
    <name evidence="3" type="ORF">EOE65_00600</name>
</gene>
<evidence type="ECO:0000313" key="3">
    <source>
        <dbReference type="EMBL" id="RVU32187.1"/>
    </source>
</evidence>
<dbReference type="InterPro" id="IPR011990">
    <property type="entry name" value="TPR-like_helical_dom_sf"/>
</dbReference>
<dbReference type="PROSITE" id="PS50110">
    <property type="entry name" value="RESPONSE_REGULATORY"/>
    <property type="match status" value="1"/>
</dbReference>
<dbReference type="InterPro" id="IPR001789">
    <property type="entry name" value="Sig_transdc_resp-reg_receiver"/>
</dbReference>
<dbReference type="SUPFAM" id="SSF52172">
    <property type="entry name" value="CheY-like"/>
    <property type="match status" value="1"/>
</dbReference>
<proteinExistence type="predicted"/>
<dbReference type="RefSeq" id="WP_127692356.1">
    <property type="nucleotide sequence ID" value="NZ_SACQ01000001.1"/>
</dbReference>
<dbReference type="Gene3D" id="3.40.50.2300">
    <property type="match status" value="1"/>
</dbReference>
<protein>
    <submittedName>
        <fullName evidence="3">Response regulator</fullName>
    </submittedName>
</protein>
<sequence length="526" mass="58841">MSNQSARKSALIVDYRLEELAALREILLQLGFQTVEVASSVNMAMSALREQSFDVVLACYDLGKGEKNGLQVLQESHAERLRLFGTLFVLVVDAREADILVGSLETAPNAYISKPFSRSKIAATLDKLLRVKKATARLDQAMDEGRWEEAVSHCHNLIETYPALKVYLERLLGVCLLESGQYREACDLFAALSAVRKVVWAQVGFGIALYRLGDHAAATEVLQGVIDQQHISVEAFSWLARSLWMGGDAGQAVSLMRKAVMLQPTVPQLHSELGNLAAWNSEWVISLEAFRKAMEYGRHSIYQNPDDSCAFVVSTLAANEGKPLSDVLELEVIRTMEATVRDFDEAVEVQFRSHLVLADFREQAGNSALVASELQLAVDAFERMTIEAQWFWIEPLLDRVSGTEHEPKMLNYRKFLARKAQEVSWAKYHNEGRAAYSEGKYEVALNNMVSAAKQPEASVRARLDAVQLLIDRGKHDSAIFSEPDSVECLHQMAKTSFALCSDKQRERYQKLYQAYSGVRHAADNTE</sequence>
<dbReference type="GO" id="GO:0000160">
    <property type="term" value="P:phosphorelay signal transduction system"/>
    <property type="evidence" value="ECO:0007669"/>
    <property type="project" value="InterPro"/>
</dbReference>
<comment type="caution">
    <text evidence="1">Lacks conserved residue(s) required for the propagation of feature annotation.</text>
</comment>
<feature type="domain" description="Response regulatory" evidence="2">
    <location>
        <begin position="9"/>
        <end position="129"/>
    </location>
</feature>
<name>A0A437QCD3_9GAMM</name>
<dbReference type="EMBL" id="SACQ01000001">
    <property type="protein sequence ID" value="RVU32187.1"/>
    <property type="molecule type" value="Genomic_DNA"/>
</dbReference>